<evidence type="ECO:0000259" key="14">
    <source>
        <dbReference type="Pfam" id="PF04678"/>
    </source>
</evidence>
<keyword evidence="2" id="KW-0813">Transport</keyword>
<dbReference type="InterPro" id="IPR006769">
    <property type="entry name" value="MCU_C"/>
</dbReference>
<keyword evidence="5 13" id="KW-0812">Transmembrane</keyword>
<keyword evidence="10" id="KW-0407">Ion channel</keyword>
<dbReference type="PANTHER" id="PTHR13462">
    <property type="entry name" value="CALCIUM UNIPORTER PROTEIN, MITOCHONDRIAL"/>
    <property type="match status" value="1"/>
</dbReference>
<keyword evidence="8" id="KW-0406">Ion transport</keyword>
<evidence type="ECO:0000313" key="15">
    <source>
        <dbReference type="EMBL" id="MDN5070446.1"/>
    </source>
</evidence>
<comment type="catalytic activity">
    <reaction evidence="11">
        <text>Ca(2+)(in) = Ca(2+)(out)</text>
        <dbReference type="Rhea" id="RHEA:29671"/>
        <dbReference type="ChEBI" id="CHEBI:29108"/>
    </reaction>
</comment>
<evidence type="ECO:0000256" key="7">
    <source>
        <dbReference type="ARBA" id="ARBA00022989"/>
    </source>
</evidence>
<dbReference type="InterPro" id="IPR039055">
    <property type="entry name" value="MCU_fam"/>
</dbReference>
<accession>A0AAW7PWU2</accession>
<organism evidence="15 16">
    <name type="scientific">Aliarcobacter butzleri</name>
    <dbReference type="NCBI Taxonomy" id="28197"/>
    <lineage>
        <taxon>Bacteria</taxon>
        <taxon>Pseudomonadati</taxon>
        <taxon>Campylobacterota</taxon>
        <taxon>Epsilonproteobacteria</taxon>
        <taxon>Campylobacterales</taxon>
        <taxon>Arcobacteraceae</taxon>
        <taxon>Aliarcobacter</taxon>
    </lineage>
</organism>
<evidence type="ECO:0000256" key="6">
    <source>
        <dbReference type="ARBA" id="ARBA00022837"/>
    </source>
</evidence>
<evidence type="ECO:0000256" key="3">
    <source>
        <dbReference type="ARBA" id="ARBA00022568"/>
    </source>
</evidence>
<dbReference type="RefSeq" id="WP_301372261.1">
    <property type="nucleotide sequence ID" value="NZ_JAPZCX010000007.1"/>
</dbReference>
<evidence type="ECO:0000256" key="13">
    <source>
        <dbReference type="SAM" id="Phobius"/>
    </source>
</evidence>
<evidence type="ECO:0000256" key="11">
    <source>
        <dbReference type="ARBA" id="ARBA00036634"/>
    </source>
</evidence>
<evidence type="ECO:0000256" key="8">
    <source>
        <dbReference type="ARBA" id="ARBA00023065"/>
    </source>
</evidence>
<dbReference type="AlphaFoldDB" id="A0AAW7PWU2"/>
<evidence type="ECO:0000256" key="10">
    <source>
        <dbReference type="ARBA" id="ARBA00023303"/>
    </source>
</evidence>
<dbReference type="EMBL" id="JAPZCX010000007">
    <property type="protein sequence ID" value="MDN5070446.1"/>
    <property type="molecule type" value="Genomic_DNA"/>
</dbReference>
<evidence type="ECO:0000256" key="9">
    <source>
        <dbReference type="ARBA" id="ARBA00023136"/>
    </source>
</evidence>
<feature type="transmembrane region" description="Helical" evidence="13">
    <location>
        <begin position="604"/>
        <end position="622"/>
    </location>
</feature>
<evidence type="ECO:0000256" key="2">
    <source>
        <dbReference type="ARBA" id="ARBA00022448"/>
    </source>
</evidence>
<reference evidence="15" key="2">
    <citation type="journal article" date="2023" name="Microorganisms">
        <title>Genomic Characterization of Arcobacter butzleri Strains Isolated from Various Sources in Lithuania.</title>
        <authorList>
            <person name="Uljanovas D."/>
            <person name="Golz G."/>
            <person name="Fleischmann S."/>
            <person name="Kudirkiene E."/>
            <person name="Kasetiene N."/>
            <person name="Grineviciene A."/>
            <person name="Tamuleviciene E."/>
            <person name="Aksomaitiene J."/>
            <person name="Alter T."/>
            <person name="Malakauskas M."/>
        </authorList>
    </citation>
    <scope>NUCLEOTIDE SEQUENCE</scope>
    <source>
        <strain evidence="15">RCM69</strain>
    </source>
</reference>
<feature type="domain" description="Calcium uniporter protein C-terminal" evidence="14">
    <location>
        <begin position="527"/>
        <end position="653"/>
    </location>
</feature>
<gene>
    <name evidence="15" type="ORF">O8C76_05310</name>
</gene>
<dbReference type="PANTHER" id="PTHR13462:SF10">
    <property type="entry name" value="CALCIUM UNIPORTER PROTEIN, MITOCHONDRIAL"/>
    <property type="match status" value="1"/>
</dbReference>
<feature type="transmembrane region" description="Helical" evidence="13">
    <location>
        <begin position="579"/>
        <end position="598"/>
    </location>
</feature>
<dbReference type="Proteomes" id="UP001170288">
    <property type="component" value="Unassembled WGS sequence"/>
</dbReference>
<dbReference type="GO" id="GO:0015292">
    <property type="term" value="F:uniporter activity"/>
    <property type="evidence" value="ECO:0007669"/>
    <property type="project" value="TreeGrafter"/>
</dbReference>
<keyword evidence="12" id="KW-0175">Coiled coil</keyword>
<dbReference type="GO" id="GO:0016020">
    <property type="term" value="C:membrane"/>
    <property type="evidence" value="ECO:0007669"/>
    <property type="project" value="UniProtKB-SubCell"/>
</dbReference>
<keyword evidence="3" id="KW-0109">Calcium transport</keyword>
<feature type="coiled-coil region" evidence="12">
    <location>
        <begin position="503"/>
        <end position="551"/>
    </location>
</feature>
<evidence type="ECO:0000256" key="4">
    <source>
        <dbReference type="ARBA" id="ARBA00022673"/>
    </source>
</evidence>
<comment type="subcellular location">
    <subcellularLocation>
        <location evidence="1">Membrane</location>
        <topology evidence="1">Multi-pass membrane protein</topology>
    </subcellularLocation>
</comment>
<dbReference type="GO" id="GO:0036444">
    <property type="term" value="P:calcium import into the mitochondrion"/>
    <property type="evidence" value="ECO:0007669"/>
    <property type="project" value="TreeGrafter"/>
</dbReference>
<protein>
    <recommendedName>
        <fullName evidence="14">Calcium uniporter protein C-terminal domain-containing protein</fullName>
    </recommendedName>
</protein>
<keyword evidence="6" id="KW-0106">Calcium</keyword>
<dbReference type="Pfam" id="PF04678">
    <property type="entry name" value="MCU"/>
    <property type="match status" value="1"/>
</dbReference>
<sequence length="667" mass="78589">MNNKLLASLAVFRELYNSQKDVYDVISKFIEEVIIHKSIYSFEISQMKDYLDELFDFQLPEGIIKASSRRLTYVDIENKKFIVDKSKLTESLKLNQNNNNNNRFIYENILNDLINYIRSDVNTTISEKEEQIIEKEFSLFLLHGMMNNGYSNLISKFIVSHKEDEIFNKKISLIKEGIILYTGLKYTPNDIQLGSWNTKITIYLDIEILFHAVEYNGKLFKNIFDDFYNLVKDINQKQFLISLKFFSETKNEIENFFTKAEYIVAGQDKLNSSIIAMDSIVKGCSTKADIIEKKIKFYTQLNSYNILEDDSVIEYDEETYKYNIISSEFEQELRTTYNQHEIDYALKLLNNMSIIRKEKSINNFERIGSILLSANSKILKIANHYEIKEQGKVPLATNIDFLTNKFWFKLNKGFGTNDYPKTFSIFTKAQIILASHINENLNNQLSKIQQKIKNKTFTEEEALTNLVFLKENVKKPEDITSDSIEETYLLLNDNSIEEIVNHHEYLKVEVEKEKNDKQILQDEILNKDSMIDKVNEDLKITKKDLNNTKKERFNDLKKIKKKLDSEIEKELSNFKKKSLFFLIIYYLILIFLIEIFSWDAMEPITFILGSIPILFSVGYSIVSEKKFNYEIFIQNKRNKIREKIYKENDFDPNIISKLEIELENENI</sequence>
<keyword evidence="4" id="KW-0107">Calcium channel</keyword>
<name>A0AAW7PWU2_9BACT</name>
<evidence type="ECO:0000256" key="5">
    <source>
        <dbReference type="ARBA" id="ARBA00022692"/>
    </source>
</evidence>
<comment type="caution">
    <text evidence="15">The sequence shown here is derived from an EMBL/GenBank/DDBJ whole genome shotgun (WGS) entry which is preliminary data.</text>
</comment>
<keyword evidence="7 13" id="KW-1133">Transmembrane helix</keyword>
<evidence type="ECO:0000256" key="12">
    <source>
        <dbReference type="SAM" id="Coils"/>
    </source>
</evidence>
<proteinExistence type="predicted"/>
<reference evidence="15" key="1">
    <citation type="submission" date="2022-12" db="EMBL/GenBank/DDBJ databases">
        <authorList>
            <person name="Uljanovas D."/>
        </authorList>
    </citation>
    <scope>NUCLEOTIDE SEQUENCE</scope>
    <source>
        <strain evidence="15">RCM69</strain>
    </source>
</reference>
<evidence type="ECO:0000313" key="16">
    <source>
        <dbReference type="Proteomes" id="UP001170288"/>
    </source>
</evidence>
<keyword evidence="9 13" id="KW-0472">Membrane</keyword>
<evidence type="ECO:0000256" key="1">
    <source>
        <dbReference type="ARBA" id="ARBA00004141"/>
    </source>
</evidence>
<dbReference type="GO" id="GO:0005262">
    <property type="term" value="F:calcium channel activity"/>
    <property type="evidence" value="ECO:0007669"/>
    <property type="project" value="UniProtKB-KW"/>
</dbReference>